<dbReference type="AlphaFoldDB" id="A0AAV9U385"/>
<feature type="compositionally biased region" description="Polar residues" evidence="1">
    <location>
        <begin position="33"/>
        <end position="66"/>
    </location>
</feature>
<feature type="compositionally biased region" description="Polar residues" evidence="1">
    <location>
        <begin position="13"/>
        <end position="25"/>
    </location>
</feature>
<keyword evidence="3" id="KW-1185">Reference proteome</keyword>
<name>A0AAV9U385_9PEZI</name>
<feature type="compositionally biased region" description="Basic and acidic residues" evidence="1">
    <location>
        <begin position="82"/>
        <end position="93"/>
    </location>
</feature>
<gene>
    <name evidence="2" type="ORF">TWF696_003010</name>
</gene>
<dbReference type="EMBL" id="JAVHNQ010000015">
    <property type="protein sequence ID" value="KAK6332290.1"/>
    <property type="molecule type" value="Genomic_DNA"/>
</dbReference>
<proteinExistence type="predicted"/>
<sequence>MRPTKPTPKYRNRLSNDFNTNTDLNGFSVRPGTASTNRSNDSANATGCKTLSDVSSSSWAFQNTTRRPPELPLQTELKVCGAEKSEPEPHKNENTAPANTNLEMDIEELIRQITGQ</sequence>
<feature type="region of interest" description="Disordered" evidence="1">
    <location>
        <begin position="1"/>
        <end position="71"/>
    </location>
</feature>
<comment type="caution">
    <text evidence="2">The sequence shown here is derived from an EMBL/GenBank/DDBJ whole genome shotgun (WGS) entry which is preliminary data.</text>
</comment>
<evidence type="ECO:0000256" key="1">
    <source>
        <dbReference type="SAM" id="MobiDB-lite"/>
    </source>
</evidence>
<dbReference type="Proteomes" id="UP001375240">
    <property type="component" value="Unassembled WGS sequence"/>
</dbReference>
<evidence type="ECO:0000313" key="2">
    <source>
        <dbReference type="EMBL" id="KAK6332290.1"/>
    </source>
</evidence>
<evidence type="ECO:0000313" key="3">
    <source>
        <dbReference type="Proteomes" id="UP001375240"/>
    </source>
</evidence>
<reference evidence="2 3" key="1">
    <citation type="submission" date="2019-10" db="EMBL/GenBank/DDBJ databases">
        <authorList>
            <person name="Palmer J.M."/>
        </authorList>
    </citation>
    <scope>NUCLEOTIDE SEQUENCE [LARGE SCALE GENOMIC DNA]</scope>
    <source>
        <strain evidence="2 3">TWF696</strain>
    </source>
</reference>
<protein>
    <submittedName>
        <fullName evidence="2">Uncharacterized protein</fullName>
    </submittedName>
</protein>
<feature type="region of interest" description="Disordered" evidence="1">
    <location>
        <begin position="82"/>
        <end position="101"/>
    </location>
</feature>
<accession>A0AAV9U385</accession>
<organism evidence="2 3">
    <name type="scientific">Orbilia brochopaga</name>
    <dbReference type="NCBI Taxonomy" id="3140254"/>
    <lineage>
        <taxon>Eukaryota</taxon>
        <taxon>Fungi</taxon>
        <taxon>Dikarya</taxon>
        <taxon>Ascomycota</taxon>
        <taxon>Pezizomycotina</taxon>
        <taxon>Orbiliomycetes</taxon>
        <taxon>Orbiliales</taxon>
        <taxon>Orbiliaceae</taxon>
        <taxon>Orbilia</taxon>
    </lineage>
</organism>